<evidence type="ECO:0000256" key="4">
    <source>
        <dbReference type="ARBA" id="ARBA00022982"/>
    </source>
</evidence>
<feature type="chain" id="PRO_5003919772" description="Cytochrome c domain-containing protein" evidence="7">
    <location>
        <begin position="27"/>
        <end position="110"/>
    </location>
</feature>
<comment type="caution">
    <text evidence="9">The sequence shown here is derived from an EMBL/GenBank/DDBJ whole genome shotgun (WGS) entry which is preliminary data.</text>
</comment>
<proteinExistence type="predicted"/>
<dbReference type="RefSeq" id="WP_002714006.1">
    <property type="nucleotide sequence ID" value="NZ_KB375281.1"/>
</dbReference>
<protein>
    <recommendedName>
        <fullName evidence="8">Cytochrome c domain-containing protein</fullName>
    </recommendedName>
</protein>
<feature type="signal peptide" evidence="7">
    <location>
        <begin position="1"/>
        <end position="26"/>
    </location>
</feature>
<dbReference type="InterPro" id="IPR036909">
    <property type="entry name" value="Cyt_c-like_dom_sf"/>
</dbReference>
<dbReference type="OrthoDB" id="7363829at2"/>
<gene>
    <name evidence="9" type="ORF">HMPREF9696_03136</name>
</gene>
<organism evidence="9 10">
    <name type="scientific">Afipia clevelandensis ATCC 49720</name>
    <dbReference type="NCBI Taxonomy" id="883079"/>
    <lineage>
        <taxon>Bacteria</taxon>
        <taxon>Pseudomonadati</taxon>
        <taxon>Pseudomonadota</taxon>
        <taxon>Alphaproteobacteria</taxon>
        <taxon>Hyphomicrobiales</taxon>
        <taxon>Nitrobacteraceae</taxon>
        <taxon>Afipia</taxon>
    </lineage>
</organism>
<reference evidence="9 10" key="1">
    <citation type="submission" date="2012-04" db="EMBL/GenBank/DDBJ databases">
        <title>The Genome Sequence of Afipia clevelandensis ATCC 49720.</title>
        <authorList>
            <consortium name="The Broad Institute Genome Sequencing Platform"/>
            <person name="Earl A."/>
            <person name="Ward D."/>
            <person name="Feldgarden M."/>
            <person name="Gevers D."/>
            <person name="Huys G."/>
            <person name="Walker B."/>
            <person name="Young S.K."/>
            <person name="Zeng Q."/>
            <person name="Gargeya S."/>
            <person name="Fitzgerald M."/>
            <person name="Haas B."/>
            <person name="Abouelleil A."/>
            <person name="Alvarado L."/>
            <person name="Arachchi H.M."/>
            <person name="Berlin A."/>
            <person name="Chapman S.B."/>
            <person name="Goldberg J."/>
            <person name="Griggs A."/>
            <person name="Gujja S."/>
            <person name="Hansen M."/>
            <person name="Howarth C."/>
            <person name="Imamovic A."/>
            <person name="Larimer J."/>
            <person name="McCowen C."/>
            <person name="Montmayeur A."/>
            <person name="Murphy C."/>
            <person name="Neiman D."/>
            <person name="Pearson M."/>
            <person name="Priest M."/>
            <person name="Roberts A."/>
            <person name="Saif S."/>
            <person name="Shea T."/>
            <person name="Sisk P."/>
            <person name="Sykes S."/>
            <person name="Wortman J."/>
            <person name="Nusbaum C."/>
            <person name="Birren B."/>
        </authorList>
    </citation>
    <scope>NUCLEOTIDE SEQUENCE [LARGE SCALE GENOMIC DNA]</scope>
    <source>
        <strain evidence="9 10">ATCC 49720</strain>
    </source>
</reference>
<feature type="domain" description="Cytochrome c" evidence="8">
    <location>
        <begin position="29"/>
        <end position="110"/>
    </location>
</feature>
<dbReference type="Gene3D" id="1.10.760.10">
    <property type="entry name" value="Cytochrome c-like domain"/>
    <property type="match status" value="1"/>
</dbReference>
<dbReference type="AlphaFoldDB" id="K8P091"/>
<keyword evidence="4" id="KW-0249">Electron transport</keyword>
<evidence type="ECO:0000256" key="7">
    <source>
        <dbReference type="SAM" id="SignalP"/>
    </source>
</evidence>
<evidence type="ECO:0000256" key="2">
    <source>
        <dbReference type="ARBA" id="ARBA00022617"/>
    </source>
</evidence>
<keyword evidence="1" id="KW-0813">Transport</keyword>
<evidence type="ECO:0000313" key="10">
    <source>
        <dbReference type="Proteomes" id="UP000001095"/>
    </source>
</evidence>
<dbReference type="PATRIC" id="fig|883079.3.peg.3201"/>
<dbReference type="HOGENOM" id="CLU_133116_0_1_5"/>
<dbReference type="InterPro" id="IPR051811">
    <property type="entry name" value="Cytochrome_c550/c551-like"/>
</dbReference>
<evidence type="ECO:0000259" key="8">
    <source>
        <dbReference type="PROSITE" id="PS51007"/>
    </source>
</evidence>
<evidence type="ECO:0000256" key="6">
    <source>
        <dbReference type="PROSITE-ProRule" id="PRU00433"/>
    </source>
</evidence>
<sequence length="110" mass="11829">MRISLIPGLALFILTTASQAISPAMAASPAELRGRSFAQANCARCHSIDRQGPSPLAIAPPFRTLHTKYPLDTLAEALAEGIDTGHPTMPMFTLEPDQINDLLSFLKSLK</sequence>
<accession>K8P091</accession>
<keyword evidence="5 6" id="KW-0408">Iron</keyword>
<dbReference type="GO" id="GO:0009055">
    <property type="term" value="F:electron transfer activity"/>
    <property type="evidence" value="ECO:0007669"/>
    <property type="project" value="InterPro"/>
</dbReference>
<dbReference type="GO" id="GO:0046872">
    <property type="term" value="F:metal ion binding"/>
    <property type="evidence" value="ECO:0007669"/>
    <property type="project" value="UniProtKB-KW"/>
</dbReference>
<keyword evidence="3 6" id="KW-0479">Metal-binding</keyword>
<dbReference type="PROSITE" id="PS51007">
    <property type="entry name" value="CYTC"/>
    <property type="match status" value="1"/>
</dbReference>
<evidence type="ECO:0000313" key="9">
    <source>
        <dbReference type="EMBL" id="EKS33095.1"/>
    </source>
</evidence>
<dbReference type="GO" id="GO:0020037">
    <property type="term" value="F:heme binding"/>
    <property type="evidence" value="ECO:0007669"/>
    <property type="project" value="InterPro"/>
</dbReference>
<dbReference type="EMBL" id="AGWY01000013">
    <property type="protein sequence ID" value="EKS33095.1"/>
    <property type="molecule type" value="Genomic_DNA"/>
</dbReference>
<evidence type="ECO:0000256" key="5">
    <source>
        <dbReference type="ARBA" id="ARBA00023004"/>
    </source>
</evidence>
<name>K8P091_9BRAD</name>
<keyword evidence="2 6" id="KW-0349">Heme</keyword>
<keyword evidence="10" id="KW-1185">Reference proteome</keyword>
<dbReference type="PANTHER" id="PTHR37823:SF1">
    <property type="entry name" value="CYTOCHROME C-553-LIKE"/>
    <property type="match status" value="1"/>
</dbReference>
<dbReference type="PANTHER" id="PTHR37823">
    <property type="entry name" value="CYTOCHROME C-553-LIKE"/>
    <property type="match status" value="1"/>
</dbReference>
<dbReference type="Proteomes" id="UP000001095">
    <property type="component" value="Unassembled WGS sequence"/>
</dbReference>
<dbReference type="Pfam" id="PF00034">
    <property type="entry name" value="Cytochrom_C"/>
    <property type="match status" value="1"/>
</dbReference>
<evidence type="ECO:0000256" key="3">
    <source>
        <dbReference type="ARBA" id="ARBA00022723"/>
    </source>
</evidence>
<dbReference type="InterPro" id="IPR009056">
    <property type="entry name" value="Cyt_c-like_dom"/>
</dbReference>
<keyword evidence="7" id="KW-0732">Signal</keyword>
<dbReference type="SUPFAM" id="SSF46626">
    <property type="entry name" value="Cytochrome c"/>
    <property type="match status" value="1"/>
</dbReference>
<evidence type="ECO:0000256" key="1">
    <source>
        <dbReference type="ARBA" id="ARBA00022448"/>
    </source>
</evidence>